<dbReference type="GO" id="GO:0005739">
    <property type="term" value="C:mitochondrion"/>
    <property type="evidence" value="ECO:0007669"/>
    <property type="project" value="TreeGrafter"/>
</dbReference>
<keyword evidence="7" id="KW-0862">Zinc</keyword>
<dbReference type="GO" id="GO:0005634">
    <property type="term" value="C:nucleus"/>
    <property type="evidence" value="ECO:0007669"/>
    <property type="project" value="TreeGrafter"/>
</dbReference>
<dbReference type="SMART" id="SM00518">
    <property type="entry name" value="AP2Ec"/>
    <property type="match status" value="1"/>
</dbReference>
<keyword evidence="11" id="KW-0255">Endonuclease</keyword>
<dbReference type="GO" id="GO:0006284">
    <property type="term" value="P:base-excision repair"/>
    <property type="evidence" value="ECO:0007669"/>
    <property type="project" value="TreeGrafter"/>
</dbReference>
<sequence>MSKFIKSSTSKYKFGAHMSTAGGVSNSVMHAFTTGCNSFALFLKSPRKWVSPQYTPEEIEKFKKFVKEYKYDPMTDILPHGQYFINLANPDEEKALKSYDSFIDDLKRCESLGIGLYNLHPGSSLKGDHPTQLKQLASYLNKAIKETEFVTVLLENMAGTGNLVGSNLEDLHTVIDLIDDKSRIGVCVDTCHTFAAGYDISTLADFQKFWDDFDEIVGLKYLKAMHLNDSKAPLGANRDLHEKLGQGYLTLKFFHILATHFEFLQKIPIVLETPQDNDDGYGEEIKLLEWLETVPEDSKLDDNKEFTEKFTSLQKAGEKSRKEQMTKFEAKQKKPKRQAESDIMSQMKKKIRK</sequence>
<keyword evidence="5" id="KW-0227">DNA damage</keyword>
<dbReference type="GO" id="GO:0008081">
    <property type="term" value="F:phosphoric diester hydrolase activity"/>
    <property type="evidence" value="ECO:0007669"/>
    <property type="project" value="TreeGrafter"/>
</dbReference>
<evidence type="ECO:0000256" key="1">
    <source>
        <dbReference type="ARBA" id="ARBA00001947"/>
    </source>
</evidence>
<evidence type="ECO:0000259" key="10">
    <source>
        <dbReference type="Pfam" id="PF01261"/>
    </source>
</evidence>
<dbReference type="InterPro" id="IPR018246">
    <property type="entry name" value="AP_endonuc_F2_Zn_BS"/>
</dbReference>
<proteinExistence type="inferred from homology"/>
<evidence type="ECO:0000313" key="11">
    <source>
        <dbReference type="EMBL" id="CAB4257142.1"/>
    </source>
</evidence>
<dbReference type="EMBL" id="CAEFZW010000013">
    <property type="protein sequence ID" value="CAB4257142.1"/>
    <property type="molecule type" value="Genomic_DNA"/>
</dbReference>
<evidence type="ECO:0000256" key="5">
    <source>
        <dbReference type="ARBA" id="ARBA00022763"/>
    </source>
</evidence>
<dbReference type="CDD" id="cd00019">
    <property type="entry name" value="AP2Ec"/>
    <property type="match status" value="1"/>
</dbReference>
<dbReference type="Pfam" id="PF01261">
    <property type="entry name" value="AP_endonuc_2"/>
    <property type="match status" value="1"/>
</dbReference>
<dbReference type="FunFam" id="3.20.20.150:FF:000001">
    <property type="entry name" value="Probable endonuclease 4"/>
    <property type="match status" value="1"/>
</dbReference>
<dbReference type="SUPFAM" id="SSF51658">
    <property type="entry name" value="Xylose isomerase-like"/>
    <property type="match status" value="1"/>
</dbReference>
<keyword evidence="6" id="KW-0378">Hydrolase</keyword>
<evidence type="ECO:0000256" key="2">
    <source>
        <dbReference type="ARBA" id="ARBA00005340"/>
    </source>
</evidence>
<dbReference type="Gene3D" id="3.20.20.150">
    <property type="entry name" value="Divalent-metal-dependent TIM barrel enzymes"/>
    <property type="match status" value="1"/>
</dbReference>
<keyword evidence="11" id="KW-0540">Nuclease</keyword>
<gene>
    <name evidence="11" type="ORF">KABA2_13S03916</name>
</gene>
<evidence type="ECO:0000256" key="7">
    <source>
        <dbReference type="ARBA" id="ARBA00022833"/>
    </source>
</evidence>
<dbReference type="OrthoDB" id="7663182at2759"/>
<dbReference type="NCBIfam" id="TIGR00587">
    <property type="entry name" value="nfo"/>
    <property type="match status" value="1"/>
</dbReference>
<keyword evidence="4" id="KW-0479">Metal-binding</keyword>
<dbReference type="PANTHER" id="PTHR21445">
    <property type="entry name" value="ENDONUCLEASE IV ENDODEOXYRIBONUCLEASE IV"/>
    <property type="match status" value="1"/>
</dbReference>
<dbReference type="GO" id="GO:0008270">
    <property type="term" value="F:zinc ion binding"/>
    <property type="evidence" value="ECO:0007669"/>
    <property type="project" value="InterPro"/>
</dbReference>
<dbReference type="PROSITE" id="PS00730">
    <property type="entry name" value="AP_NUCLEASE_F2_2"/>
    <property type="match status" value="1"/>
</dbReference>
<dbReference type="HAMAP" id="MF_00152">
    <property type="entry name" value="Nfo"/>
    <property type="match status" value="1"/>
</dbReference>
<dbReference type="PROSITE" id="PS51432">
    <property type="entry name" value="AP_NUCLEASE_F2_4"/>
    <property type="match status" value="1"/>
</dbReference>
<dbReference type="PROSITE" id="PS00731">
    <property type="entry name" value="AP_NUCLEASE_F2_3"/>
    <property type="match status" value="1"/>
</dbReference>
<organism evidence="11 12">
    <name type="scientific">Maudiozyma barnettii</name>
    <dbReference type="NCBI Taxonomy" id="61262"/>
    <lineage>
        <taxon>Eukaryota</taxon>
        <taxon>Fungi</taxon>
        <taxon>Dikarya</taxon>
        <taxon>Ascomycota</taxon>
        <taxon>Saccharomycotina</taxon>
        <taxon>Saccharomycetes</taxon>
        <taxon>Saccharomycetales</taxon>
        <taxon>Saccharomycetaceae</taxon>
        <taxon>Maudiozyma</taxon>
    </lineage>
</organism>
<evidence type="ECO:0000256" key="9">
    <source>
        <dbReference type="SAM" id="MobiDB-lite"/>
    </source>
</evidence>
<reference evidence="11 12" key="1">
    <citation type="submission" date="2020-05" db="EMBL/GenBank/DDBJ databases">
        <authorList>
            <person name="Casaregola S."/>
            <person name="Devillers H."/>
            <person name="Grondin C."/>
        </authorList>
    </citation>
    <scope>NUCLEOTIDE SEQUENCE [LARGE SCALE GENOMIC DNA]</scope>
    <source>
        <strain evidence="11 12">CLIB 1767</strain>
    </source>
</reference>
<dbReference type="GeneID" id="64860251"/>
<dbReference type="InterPro" id="IPR013022">
    <property type="entry name" value="Xyl_isomerase-like_TIM-brl"/>
</dbReference>
<protein>
    <recommendedName>
        <fullName evidence="3">Apurinic-apyrimidinic endonuclease 1</fullName>
    </recommendedName>
</protein>
<feature type="compositionally biased region" description="Basic and acidic residues" evidence="9">
    <location>
        <begin position="316"/>
        <end position="340"/>
    </location>
</feature>
<dbReference type="RefSeq" id="XP_041408986.1">
    <property type="nucleotide sequence ID" value="XM_041553052.1"/>
</dbReference>
<dbReference type="GO" id="GO:0003906">
    <property type="term" value="F:DNA-(apurinic or apyrimidinic site) endonuclease activity"/>
    <property type="evidence" value="ECO:0007669"/>
    <property type="project" value="TreeGrafter"/>
</dbReference>
<dbReference type="PROSITE" id="PS00729">
    <property type="entry name" value="AP_NUCLEASE_F2_1"/>
    <property type="match status" value="1"/>
</dbReference>
<comment type="similarity">
    <text evidence="2">Belongs to the AP endonuclease 2 family.</text>
</comment>
<comment type="cofactor">
    <cofactor evidence="1">
        <name>Zn(2+)</name>
        <dbReference type="ChEBI" id="CHEBI:29105"/>
    </cofactor>
</comment>
<dbReference type="Proteomes" id="UP000644660">
    <property type="component" value="Unassembled WGS sequence"/>
</dbReference>
<dbReference type="AlphaFoldDB" id="A0A8H2VKL4"/>
<name>A0A8H2VKL4_9SACH</name>
<evidence type="ECO:0000256" key="4">
    <source>
        <dbReference type="ARBA" id="ARBA00022723"/>
    </source>
</evidence>
<evidence type="ECO:0000256" key="3">
    <source>
        <dbReference type="ARBA" id="ARBA00021759"/>
    </source>
</evidence>
<evidence type="ECO:0000256" key="8">
    <source>
        <dbReference type="ARBA" id="ARBA00023204"/>
    </source>
</evidence>
<keyword evidence="8" id="KW-0234">DNA repair</keyword>
<dbReference type="InterPro" id="IPR036237">
    <property type="entry name" value="Xyl_isomerase-like_sf"/>
</dbReference>
<accession>A0A8H2VKL4</accession>
<dbReference type="InterPro" id="IPR001719">
    <property type="entry name" value="AP_endonuc_2"/>
</dbReference>
<feature type="domain" description="Xylose isomerase-like TIM barrel" evidence="10">
    <location>
        <begin position="33"/>
        <end position="288"/>
    </location>
</feature>
<dbReference type="PANTHER" id="PTHR21445:SF0">
    <property type="entry name" value="APURINIC-APYRIMIDINIC ENDONUCLEASE"/>
    <property type="match status" value="1"/>
</dbReference>
<keyword evidence="12" id="KW-1185">Reference proteome</keyword>
<comment type="caution">
    <text evidence="11">The sequence shown here is derived from an EMBL/GenBank/DDBJ whole genome shotgun (WGS) entry which is preliminary data.</text>
</comment>
<dbReference type="GO" id="GO:0003677">
    <property type="term" value="F:DNA binding"/>
    <property type="evidence" value="ECO:0007669"/>
    <property type="project" value="InterPro"/>
</dbReference>
<evidence type="ECO:0000313" key="12">
    <source>
        <dbReference type="Proteomes" id="UP000644660"/>
    </source>
</evidence>
<evidence type="ECO:0000256" key="6">
    <source>
        <dbReference type="ARBA" id="ARBA00022801"/>
    </source>
</evidence>
<feature type="region of interest" description="Disordered" evidence="9">
    <location>
        <begin position="311"/>
        <end position="353"/>
    </location>
</feature>